<dbReference type="AlphaFoldDB" id="A0AAD7VDV5"/>
<dbReference type="KEGG" id="qsa:O6P43_009897"/>
<proteinExistence type="predicted"/>
<evidence type="ECO:0000313" key="1">
    <source>
        <dbReference type="EMBL" id="KAJ7971935.1"/>
    </source>
</evidence>
<comment type="caution">
    <text evidence="1">The sequence shown here is derived from an EMBL/GenBank/DDBJ whole genome shotgun (WGS) entry which is preliminary data.</text>
</comment>
<protein>
    <submittedName>
        <fullName evidence="1">Uncharacterized protein</fullName>
    </submittedName>
</protein>
<evidence type="ECO:0000313" key="2">
    <source>
        <dbReference type="Proteomes" id="UP001163823"/>
    </source>
</evidence>
<name>A0AAD7VDV5_QUISA</name>
<reference evidence="1" key="1">
    <citation type="journal article" date="2023" name="Science">
        <title>Elucidation of the pathway for biosynthesis of saponin adjuvants from the soapbark tree.</title>
        <authorList>
            <person name="Reed J."/>
            <person name="Orme A."/>
            <person name="El-Demerdash A."/>
            <person name="Owen C."/>
            <person name="Martin L.B.B."/>
            <person name="Misra R.C."/>
            <person name="Kikuchi S."/>
            <person name="Rejzek M."/>
            <person name="Martin A.C."/>
            <person name="Harkess A."/>
            <person name="Leebens-Mack J."/>
            <person name="Louveau T."/>
            <person name="Stephenson M.J."/>
            <person name="Osbourn A."/>
        </authorList>
    </citation>
    <scope>NUCLEOTIDE SEQUENCE</scope>
    <source>
        <strain evidence="1">S10</strain>
    </source>
</reference>
<accession>A0AAD7VDV5</accession>
<gene>
    <name evidence="1" type="ORF">O6P43_009897</name>
</gene>
<dbReference type="Proteomes" id="UP001163823">
    <property type="component" value="Chromosome 4"/>
</dbReference>
<organism evidence="1 2">
    <name type="scientific">Quillaja saponaria</name>
    <name type="common">Soap bark tree</name>
    <dbReference type="NCBI Taxonomy" id="32244"/>
    <lineage>
        <taxon>Eukaryota</taxon>
        <taxon>Viridiplantae</taxon>
        <taxon>Streptophyta</taxon>
        <taxon>Embryophyta</taxon>
        <taxon>Tracheophyta</taxon>
        <taxon>Spermatophyta</taxon>
        <taxon>Magnoliopsida</taxon>
        <taxon>eudicotyledons</taxon>
        <taxon>Gunneridae</taxon>
        <taxon>Pentapetalae</taxon>
        <taxon>rosids</taxon>
        <taxon>fabids</taxon>
        <taxon>Fabales</taxon>
        <taxon>Quillajaceae</taxon>
        <taxon>Quillaja</taxon>
    </lineage>
</organism>
<dbReference type="EMBL" id="JARAOO010000004">
    <property type="protein sequence ID" value="KAJ7971935.1"/>
    <property type="molecule type" value="Genomic_DNA"/>
</dbReference>
<sequence>MSQLCQLLAIVNHLQPQSLRQKQKTPFALIYSIIVTGRSRSTKPAQKNSQLINRIPPRAATERTTAVDKETCWIYYLPPKKEWNLPISIISPNIVTFDQLMRIHALIKASASFTSFRSDLKPSHPQPLQSRLDSFFVAHLL</sequence>
<keyword evidence="2" id="KW-1185">Reference proteome</keyword>